<evidence type="ECO:0000259" key="1">
    <source>
        <dbReference type="Pfam" id="PF00501"/>
    </source>
</evidence>
<reference evidence="3" key="2">
    <citation type="submission" date="2023-02" db="EMBL/GenBank/DDBJ databases">
        <authorList>
            <person name="Sun Q."/>
            <person name="Mori K."/>
        </authorList>
    </citation>
    <scope>NUCLEOTIDE SEQUENCE</scope>
    <source>
        <strain evidence="3">NBRC 112290</strain>
    </source>
</reference>
<organism evidence="3 4">
    <name type="scientific">Litorihabitans aurantiacus</name>
    <dbReference type="NCBI Taxonomy" id="1930061"/>
    <lineage>
        <taxon>Bacteria</taxon>
        <taxon>Bacillati</taxon>
        <taxon>Actinomycetota</taxon>
        <taxon>Actinomycetes</taxon>
        <taxon>Micrococcales</taxon>
        <taxon>Beutenbergiaceae</taxon>
        <taxon>Litorihabitans</taxon>
    </lineage>
</organism>
<dbReference type="Gene3D" id="3.40.50.12780">
    <property type="entry name" value="N-terminal domain of ligase-like"/>
    <property type="match status" value="1"/>
</dbReference>
<keyword evidence="3" id="KW-0436">Ligase</keyword>
<sequence>MRASATATHAALGGPLGWLLTLPAGHVAGVMVAARAHLGGTPLTHATPGPFRPATFADDVARHRAALADAGVTRSATSLVPTQLRRVLADPRAREAAATFDVVLVGGAATPPALADEARAAGVRVVTTYGMTETSGGCVYDGVPLPGVRVRITGDGLVALAGPQLALGYLTPDGFEAFDGELVTADRGILVSTAGGTRLRVLGRADDVVVTGGVNVDPAQVEAALTGVAGVEQACVVGLPEPEWGAVVAAALVLGPAPARDTDAVVATAQESVRATLGGAWVPRRVVVVDALPLRGPGKVDRRAVRDLLTGR</sequence>
<dbReference type="PANTHER" id="PTHR43201:SF32">
    <property type="entry name" value="2-SUCCINYLBENZOATE--COA LIGASE, CHLOROPLASTIC_PEROXISOMAL"/>
    <property type="match status" value="1"/>
</dbReference>
<dbReference type="InterPro" id="IPR042099">
    <property type="entry name" value="ANL_N_sf"/>
</dbReference>
<gene>
    <name evidence="3" type="primary">menE</name>
    <name evidence="3" type="ORF">GCM10025875_23920</name>
</gene>
<feature type="domain" description="AMP-binding enzyme C-terminal" evidence="2">
    <location>
        <begin position="220"/>
        <end position="299"/>
    </location>
</feature>
<name>A0AA37XFM6_9MICO</name>
<dbReference type="InterPro" id="IPR045851">
    <property type="entry name" value="AMP-bd_C_sf"/>
</dbReference>
<dbReference type="SUPFAM" id="SSF56801">
    <property type="entry name" value="Acetyl-CoA synthetase-like"/>
    <property type="match status" value="1"/>
</dbReference>
<evidence type="ECO:0000313" key="3">
    <source>
        <dbReference type="EMBL" id="GMA32400.1"/>
    </source>
</evidence>
<keyword evidence="4" id="KW-1185">Reference proteome</keyword>
<dbReference type="Gene3D" id="3.30.300.30">
    <property type="match status" value="1"/>
</dbReference>
<dbReference type="Pfam" id="PF00501">
    <property type="entry name" value="AMP-binding"/>
    <property type="match status" value="1"/>
</dbReference>
<dbReference type="Pfam" id="PF13193">
    <property type="entry name" value="AMP-binding_C"/>
    <property type="match status" value="1"/>
</dbReference>
<dbReference type="GO" id="GO:0006631">
    <property type="term" value="P:fatty acid metabolic process"/>
    <property type="evidence" value="ECO:0007669"/>
    <property type="project" value="TreeGrafter"/>
</dbReference>
<proteinExistence type="predicted"/>
<protein>
    <submittedName>
        <fullName evidence="3">O-succinylbenzoic acid--CoA ligase</fullName>
    </submittedName>
</protein>
<dbReference type="AlphaFoldDB" id="A0AA37XFM6"/>
<evidence type="ECO:0000259" key="2">
    <source>
        <dbReference type="Pfam" id="PF13193"/>
    </source>
</evidence>
<dbReference type="GO" id="GO:0031956">
    <property type="term" value="F:medium-chain fatty acid-CoA ligase activity"/>
    <property type="evidence" value="ECO:0007669"/>
    <property type="project" value="TreeGrafter"/>
</dbReference>
<evidence type="ECO:0000313" key="4">
    <source>
        <dbReference type="Proteomes" id="UP001157161"/>
    </source>
</evidence>
<reference evidence="3" key="1">
    <citation type="journal article" date="2014" name="Int. J. Syst. Evol. Microbiol.">
        <title>Complete genome sequence of Corynebacterium casei LMG S-19264T (=DSM 44701T), isolated from a smear-ripened cheese.</title>
        <authorList>
            <consortium name="US DOE Joint Genome Institute (JGI-PGF)"/>
            <person name="Walter F."/>
            <person name="Albersmeier A."/>
            <person name="Kalinowski J."/>
            <person name="Ruckert C."/>
        </authorList>
    </citation>
    <scope>NUCLEOTIDE SEQUENCE</scope>
    <source>
        <strain evidence="3">NBRC 112290</strain>
    </source>
</reference>
<dbReference type="InterPro" id="IPR000873">
    <property type="entry name" value="AMP-dep_synth/lig_dom"/>
</dbReference>
<accession>A0AA37XFM6</accession>
<feature type="domain" description="AMP-dependent synthetase/ligase" evidence="1">
    <location>
        <begin position="17"/>
        <end position="169"/>
    </location>
</feature>
<dbReference type="Proteomes" id="UP001157161">
    <property type="component" value="Unassembled WGS sequence"/>
</dbReference>
<comment type="caution">
    <text evidence="3">The sequence shown here is derived from an EMBL/GenBank/DDBJ whole genome shotgun (WGS) entry which is preliminary data.</text>
</comment>
<dbReference type="InterPro" id="IPR025110">
    <property type="entry name" value="AMP-bd_C"/>
</dbReference>
<dbReference type="EMBL" id="BSUM01000001">
    <property type="protein sequence ID" value="GMA32400.1"/>
    <property type="molecule type" value="Genomic_DNA"/>
</dbReference>
<dbReference type="PANTHER" id="PTHR43201">
    <property type="entry name" value="ACYL-COA SYNTHETASE"/>
    <property type="match status" value="1"/>
</dbReference>